<evidence type="ECO:0000256" key="2">
    <source>
        <dbReference type="SAM" id="Phobius"/>
    </source>
</evidence>
<evidence type="ECO:0000259" key="3">
    <source>
        <dbReference type="Pfam" id="PF01551"/>
    </source>
</evidence>
<protein>
    <submittedName>
        <fullName evidence="4">Protein containing Peptidase M23 domain, also conserved in CS-04</fullName>
    </submittedName>
</protein>
<evidence type="ECO:0000256" key="1">
    <source>
        <dbReference type="ARBA" id="ARBA00022729"/>
    </source>
</evidence>
<dbReference type="Pfam" id="PF01551">
    <property type="entry name" value="Peptidase_M23"/>
    <property type="match status" value="1"/>
</dbReference>
<dbReference type="InterPro" id="IPR016047">
    <property type="entry name" value="M23ase_b-sheet_dom"/>
</dbReference>
<gene>
    <name evidence="4" type="ORF">MBAV_004838</name>
</gene>
<evidence type="ECO:0000313" key="5">
    <source>
        <dbReference type="Proteomes" id="UP000033423"/>
    </source>
</evidence>
<dbReference type="InterPro" id="IPR028994">
    <property type="entry name" value="Integrin_alpha_N"/>
</dbReference>
<reference evidence="4 5" key="1">
    <citation type="submission" date="2015-02" db="EMBL/GenBank/DDBJ databases">
        <title>Single-cell genomics of uncultivated deep-branching MTB reveals a conserved set of magnetosome genes.</title>
        <authorList>
            <person name="Kolinko S."/>
            <person name="Richter M."/>
            <person name="Glockner F.O."/>
            <person name="Brachmann A."/>
            <person name="Schuler D."/>
        </authorList>
    </citation>
    <scope>NUCLEOTIDE SEQUENCE [LARGE SCALE GENOMIC DNA]</scope>
    <source>
        <strain evidence="4">TM-1</strain>
    </source>
</reference>
<dbReference type="Pfam" id="PF13517">
    <property type="entry name" value="FG-GAP_3"/>
    <property type="match status" value="1"/>
</dbReference>
<dbReference type="CDD" id="cd12797">
    <property type="entry name" value="M23_peptidase"/>
    <property type="match status" value="1"/>
</dbReference>
<accession>A0A0F3GLX1</accession>
<dbReference type="Gene3D" id="2.60.40.1930">
    <property type="match status" value="1"/>
</dbReference>
<keyword evidence="2" id="KW-1133">Transmembrane helix</keyword>
<evidence type="ECO:0000313" key="4">
    <source>
        <dbReference type="EMBL" id="KJU82969.1"/>
    </source>
</evidence>
<dbReference type="PANTHER" id="PTHR46580:SF2">
    <property type="entry name" value="MAM DOMAIN-CONTAINING PROTEIN"/>
    <property type="match status" value="1"/>
</dbReference>
<dbReference type="SUPFAM" id="SSF69318">
    <property type="entry name" value="Integrin alpha N-terminal domain"/>
    <property type="match status" value="1"/>
</dbReference>
<keyword evidence="5" id="KW-1185">Reference proteome</keyword>
<dbReference type="Gene3D" id="2.70.70.10">
    <property type="entry name" value="Glucose Permease (Domain IIA)"/>
    <property type="match status" value="1"/>
</dbReference>
<dbReference type="AlphaFoldDB" id="A0A0F3GLX1"/>
<keyword evidence="2" id="KW-0812">Transmembrane</keyword>
<dbReference type="PATRIC" id="fig|29290.4.peg.6399"/>
<sequence length="545" mass="60625">MHQEGGVYAMLRSFYILTVIVTVLLSNSLSYSQQEGNFGFGVYELSRSQPDLTPQQIEELKAEIRQNVVRLKAEGKLPAEKPKAAVLFSLPLKVADTVKDYGFYGIANFVDQDPAYPNHLLDYNCGVRTYDTASGNHQGTDFFTWPLPWKKMDNNEVFVIAGAAGTIVSKEDGNYDKNCTRNAGLRFNGVFIRHSDGSTAWYVHLKNGSLTTKTVGDTVQEGEVLGVVASSGDSDGPHLHFGLYDSDGNLKDPFSGSCNKINAASLWKSQRPYYEPSVLKLTTSAVAYEYVTCQTTDTFTEKTTFHPGDAVWFTTFFRDQTPDLESVWSIYRPDGTLFKSRLQSSPKYYWASYWYWYDTLPTDAPSGKWRFQVVFNGQTYEQDFNVEVNAAVAKKVKNDFDGDGQSDVLWRNAKTGDIYIWLMDGSKITGGSLVIEGVPADWEIKATKDFSGDGKADLLWQNTTTGDVALWLMDGAKIAGSGYVARAVPSNWQIQATADYNGDGKTDILWQDINTGDVYVQFMDGLKISGGDFVTHGLPGDWQTK</sequence>
<proteinExistence type="predicted"/>
<dbReference type="SUPFAM" id="SSF51261">
    <property type="entry name" value="Duplicated hybrid motif"/>
    <property type="match status" value="1"/>
</dbReference>
<dbReference type="InterPro" id="IPR011055">
    <property type="entry name" value="Dup_hybrid_motif"/>
</dbReference>
<dbReference type="PANTHER" id="PTHR46580">
    <property type="entry name" value="SENSOR KINASE-RELATED"/>
    <property type="match status" value="1"/>
</dbReference>
<name>A0A0F3GLX1_9BACT</name>
<dbReference type="Gene3D" id="2.40.128.340">
    <property type="match status" value="1"/>
</dbReference>
<dbReference type="InterPro" id="IPR013517">
    <property type="entry name" value="FG-GAP"/>
</dbReference>
<comment type="caution">
    <text evidence="4">The sequence shown here is derived from an EMBL/GenBank/DDBJ whole genome shotgun (WGS) entry which is preliminary data.</text>
</comment>
<feature type="transmembrane region" description="Helical" evidence="2">
    <location>
        <begin position="7"/>
        <end position="25"/>
    </location>
</feature>
<keyword evidence="2" id="KW-0472">Membrane</keyword>
<dbReference type="EMBL" id="LACI01002105">
    <property type="protein sequence ID" value="KJU82969.1"/>
    <property type="molecule type" value="Genomic_DNA"/>
</dbReference>
<keyword evidence="1" id="KW-0732">Signal</keyword>
<organism evidence="4 5">
    <name type="scientific">Candidatus Magnetobacterium bavaricum</name>
    <dbReference type="NCBI Taxonomy" id="29290"/>
    <lineage>
        <taxon>Bacteria</taxon>
        <taxon>Pseudomonadati</taxon>
        <taxon>Nitrospirota</taxon>
        <taxon>Thermodesulfovibrionia</taxon>
        <taxon>Thermodesulfovibrionales</taxon>
        <taxon>Candidatus Magnetobacteriaceae</taxon>
        <taxon>Candidatus Magnetobacterium</taxon>
    </lineage>
</organism>
<dbReference type="Proteomes" id="UP000033423">
    <property type="component" value="Unassembled WGS sequence"/>
</dbReference>
<feature type="domain" description="M23ase beta-sheet core" evidence="3">
    <location>
        <begin position="159"/>
        <end position="246"/>
    </location>
</feature>